<name>A0A6P1T2Q4_9RHOB</name>
<dbReference type="Pfam" id="PF10604">
    <property type="entry name" value="Polyketide_cyc2"/>
    <property type="match status" value="1"/>
</dbReference>
<organism evidence="1 2">
    <name type="scientific">Algicella marina</name>
    <dbReference type="NCBI Taxonomy" id="2683284"/>
    <lineage>
        <taxon>Bacteria</taxon>
        <taxon>Pseudomonadati</taxon>
        <taxon>Pseudomonadota</taxon>
        <taxon>Alphaproteobacteria</taxon>
        <taxon>Rhodobacterales</taxon>
        <taxon>Paracoccaceae</taxon>
        <taxon>Algicella</taxon>
    </lineage>
</organism>
<dbReference type="Proteomes" id="UP000464495">
    <property type="component" value="Chromosome"/>
</dbReference>
<protein>
    <recommendedName>
        <fullName evidence="3">Polyketide cyclase</fullName>
    </recommendedName>
</protein>
<keyword evidence="2" id="KW-1185">Reference proteome</keyword>
<proteinExistence type="predicted"/>
<accession>A0A6P1T2Q4</accession>
<dbReference type="Gene3D" id="3.30.530.20">
    <property type="match status" value="1"/>
</dbReference>
<evidence type="ECO:0000313" key="1">
    <source>
        <dbReference type="EMBL" id="QHQ35589.1"/>
    </source>
</evidence>
<dbReference type="AlphaFoldDB" id="A0A6P1T2Q4"/>
<dbReference type="EMBL" id="CP046620">
    <property type="protein sequence ID" value="QHQ35589.1"/>
    <property type="molecule type" value="Genomic_DNA"/>
</dbReference>
<dbReference type="RefSeq" id="WP_161862149.1">
    <property type="nucleotide sequence ID" value="NZ_CP046620.1"/>
</dbReference>
<dbReference type="InterPro" id="IPR023393">
    <property type="entry name" value="START-like_dom_sf"/>
</dbReference>
<gene>
    <name evidence="1" type="ORF">GO499_10555</name>
</gene>
<dbReference type="SUPFAM" id="SSF55961">
    <property type="entry name" value="Bet v1-like"/>
    <property type="match status" value="1"/>
</dbReference>
<dbReference type="InterPro" id="IPR019587">
    <property type="entry name" value="Polyketide_cyclase/dehydratase"/>
</dbReference>
<sequence>MRRIKRVILAVSVIAAGLILFAYALPRVVSASRSITIAASPAEIYPYLDSLQAFHEWSPWTERDPDMVVKFSGPDQGVGNRMEWVSDQDDVGTGSQEIIAAVPDERVETALDFGPMGTADAAWLLRPVDTGTEVEWTFSTDLGLNPVWRYMGLMMEGWVGADYEKGLQSLKSRVEGS</sequence>
<evidence type="ECO:0000313" key="2">
    <source>
        <dbReference type="Proteomes" id="UP000464495"/>
    </source>
</evidence>
<dbReference type="KEGG" id="amaq:GO499_10555"/>
<reference evidence="1 2" key="1">
    <citation type="submission" date="2019-12" db="EMBL/GenBank/DDBJ databases">
        <title>Complete genome sequence of Algicella marina strain 9Alg 56(T) isolated from the red alga Tichocarpus crinitus.</title>
        <authorList>
            <person name="Kim S.-G."/>
            <person name="Nedashkovskaya O.I."/>
        </authorList>
    </citation>
    <scope>NUCLEOTIDE SEQUENCE [LARGE SCALE GENOMIC DNA]</scope>
    <source>
        <strain evidence="1 2">9Alg 56</strain>
    </source>
</reference>
<dbReference type="CDD" id="cd07818">
    <property type="entry name" value="SRPBCC_1"/>
    <property type="match status" value="1"/>
</dbReference>
<evidence type="ECO:0008006" key="3">
    <source>
        <dbReference type="Google" id="ProtNLM"/>
    </source>
</evidence>